<accession>A0ABS2NCI8</accession>
<comment type="caution">
    <text evidence="1">The sequence shown here is derived from an EMBL/GenBank/DDBJ whole genome shotgun (WGS) entry which is preliminary data.</text>
</comment>
<keyword evidence="2" id="KW-1185">Reference proteome</keyword>
<protein>
    <submittedName>
        <fullName evidence="1">Uncharacterized protein</fullName>
    </submittedName>
</protein>
<name>A0ABS2NCI8_9BACI</name>
<proteinExistence type="predicted"/>
<sequence length="82" mass="9536">MDLNNEVSQVCDAVEHAQIAVYRAQSYNCPQEFQHAQQLIAYAQQVLRDSQGVNFNNEEQLRVKHARELLRHLQETQATLQQ</sequence>
<dbReference type="Proteomes" id="UP001646157">
    <property type="component" value="Unassembled WGS sequence"/>
</dbReference>
<gene>
    <name evidence="1" type="ORF">JOC86_002103</name>
</gene>
<reference evidence="1 2" key="1">
    <citation type="submission" date="2021-01" db="EMBL/GenBank/DDBJ databases">
        <title>Genomic Encyclopedia of Type Strains, Phase IV (KMG-IV): sequencing the most valuable type-strain genomes for metagenomic binning, comparative biology and taxonomic classification.</title>
        <authorList>
            <person name="Goeker M."/>
        </authorList>
    </citation>
    <scope>NUCLEOTIDE SEQUENCE [LARGE SCALE GENOMIC DNA]</scope>
    <source>
        <strain evidence="1 2">DSM 24834</strain>
    </source>
</reference>
<organism evidence="1 2">
    <name type="scientific">Rossellomorea pakistanensis</name>
    <dbReference type="NCBI Taxonomy" id="992288"/>
    <lineage>
        <taxon>Bacteria</taxon>
        <taxon>Bacillati</taxon>
        <taxon>Bacillota</taxon>
        <taxon>Bacilli</taxon>
        <taxon>Bacillales</taxon>
        <taxon>Bacillaceae</taxon>
        <taxon>Rossellomorea</taxon>
    </lineage>
</organism>
<dbReference type="RefSeq" id="WP_205171768.1">
    <property type="nucleotide sequence ID" value="NZ_JAFBDZ010000002.1"/>
</dbReference>
<dbReference type="EMBL" id="JAFBDZ010000002">
    <property type="protein sequence ID" value="MBM7585561.1"/>
    <property type="molecule type" value="Genomic_DNA"/>
</dbReference>
<evidence type="ECO:0000313" key="1">
    <source>
        <dbReference type="EMBL" id="MBM7585561.1"/>
    </source>
</evidence>
<evidence type="ECO:0000313" key="2">
    <source>
        <dbReference type="Proteomes" id="UP001646157"/>
    </source>
</evidence>